<dbReference type="InterPro" id="IPR024775">
    <property type="entry name" value="DinB-like"/>
</dbReference>
<dbReference type="EMBL" id="VSDO01000002">
    <property type="protein sequence ID" value="TYA13051.1"/>
    <property type="molecule type" value="Genomic_DNA"/>
</dbReference>
<gene>
    <name evidence="2" type="ORF">FRY98_10235</name>
</gene>
<sequence length="172" mass="19402">MLKKPQAGEFAEYFSPYVELVPEGDLLLLLEKQVDEVIALLGQITEEQAVYRYAEGKWSLKEVLGHVADTERVMSYRLLRISRGDTTPLPGFDESLFVSHSHANARSVNELLQDFAAVRIATVSLMRQLDDAAWERRGVFSDHPGSARALAYIIAGHAIHHLNIVKERYLKV</sequence>
<dbReference type="SUPFAM" id="SSF109854">
    <property type="entry name" value="DinB/YfiT-like putative metalloenzymes"/>
    <property type="match status" value="1"/>
</dbReference>
<dbReference type="Proteomes" id="UP000325218">
    <property type="component" value="Unassembled WGS sequence"/>
</dbReference>
<accession>A0A5D0CSU7</accession>
<dbReference type="OrthoDB" id="9793216at2"/>
<dbReference type="InterPro" id="IPR034660">
    <property type="entry name" value="DinB/YfiT-like"/>
</dbReference>
<dbReference type="AlphaFoldDB" id="A0A5D0CSU7"/>
<dbReference type="Pfam" id="PF12867">
    <property type="entry name" value="DinB_2"/>
    <property type="match status" value="1"/>
</dbReference>
<feature type="domain" description="DinB-like" evidence="1">
    <location>
        <begin position="30"/>
        <end position="164"/>
    </location>
</feature>
<evidence type="ECO:0000259" key="1">
    <source>
        <dbReference type="Pfam" id="PF12867"/>
    </source>
</evidence>
<dbReference type="RefSeq" id="WP_148451650.1">
    <property type="nucleotide sequence ID" value="NZ_VSDO01000002.1"/>
</dbReference>
<keyword evidence="3" id="KW-1185">Reference proteome</keyword>
<reference evidence="2 3" key="1">
    <citation type="submission" date="2019-08" db="EMBL/GenBank/DDBJ databases">
        <title>Genome sequencing of Paenibacillus faecis DSM 23593(T).</title>
        <authorList>
            <person name="Kook J.-K."/>
            <person name="Park S.-N."/>
            <person name="Lim Y.K."/>
        </authorList>
    </citation>
    <scope>NUCLEOTIDE SEQUENCE [LARGE SCALE GENOMIC DNA]</scope>
    <source>
        <strain evidence="2 3">DSM 23593</strain>
    </source>
</reference>
<evidence type="ECO:0000313" key="2">
    <source>
        <dbReference type="EMBL" id="TYA13051.1"/>
    </source>
</evidence>
<comment type="caution">
    <text evidence="2">The sequence shown here is derived from an EMBL/GenBank/DDBJ whole genome shotgun (WGS) entry which is preliminary data.</text>
</comment>
<protein>
    <submittedName>
        <fullName evidence="2">DinB family protein</fullName>
    </submittedName>
</protein>
<organism evidence="2 3">
    <name type="scientific">Paenibacillus faecis</name>
    <dbReference type="NCBI Taxonomy" id="862114"/>
    <lineage>
        <taxon>Bacteria</taxon>
        <taxon>Bacillati</taxon>
        <taxon>Bacillota</taxon>
        <taxon>Bacilli</taxon>
        <taxon>Bacillales</taxon>
        <taxon>Paenibacillaceae</taxon>
        <taxon>Paenibacillus</taxon>
    </lineage>
</organism>
<evidence type="ECO:0000313" key="3">
    <source>
        <dbReference type="Proteomes" id="UP000325218"/>
    </source>
</evidence>
<proteinExistence type="predicted"/>
<name>A0A5D0CSU7_9BACL</name>
<dbReference type="Gene3D" id="1.20.120.450">
    <property type="entry name" value="dinb family like domain"/>
    <property type="match status" value="1"/>
</dbReference>